<reference evidence="2" key="1">
    <citation type="submission" date="2016-10" db="EMBL/GenBank/DDBJ databases">
        <authorList>
            <person name="Varghese N."/>
            <person name="Submissions S."/>
        </authorList>
    </citation>
    <scope>NUCLEOTIDE SEQUENCE [LARGE SCALE GENOMIC DNA]</scope>
    <source>
        <strain evidence="2">CGMCC 4.6609</strain>
    </source>
</reference>
<proteinExistence type="predicted"/>
<evidence type="ECO:0000313" key="1">
    <source>
        <dbReference type="EMBL" id="SDP99121.1"/>
    </source>
</evidence>
<dbReference type="Gene3D" id="3.90.1150.10">
    <property type="entry name" value="Aspartate Aminotransferase, domain 1"/>
    <property type="match status" value="1"/>
</dbReference>
<dbReference type="AlphaFoldDB" id="A0A1H0X848"/>
<dbReference type="Proteomes" id="UP000199691">
    <property type="component" value="Unassembled WGS sequence"/>
</dbReference>
<keyword evidence="2" id="KW-1185">Reference proteome</keyword>
<gene>
    <name evidence="1" type="ORF">SAMN05421507_1512</name>
</gene>
<name>A0A1H0X848_9PSEU</name>
<dbReference type="EMBL" id="FNIX01000051">
    <property type="protein sequence ID" value="SDP99121.1"/>
    <property type="molecule type" value="Genomic_DNA"/>
</dbReference>
<protein>
    <submittedName>
        <fullName evidence="1">Uncharacterized protein</fullName>
    </submittedName>
</protein>
<evidence type="ECO:0000313" key="2">
    <source>
        <dbReference type="Proteomes" id="UP000199691"/>
    </source>
</evidence>
<accession>A0A1H0X848</accession>
<dbReference type="InterPro" id="IPR015422">
    <property type="entry name" value="PyrdxlP-dep_Trfase_small"/>
</dbReference>
<sequence length="59" mass="6606">MPCMTGDEQLTVDLAHRLYQQAVMGNTILYPAVLEGKERLRFFVTDEQSTARSACSPNT</sequence>
<organism evidence="1 2">
    <name type="scientific">Lentzea jiangxiensis</name>
    <dbReference type="NCBI Taxonomy" id="641025"/>
    <lineage>
        <taxon>Bacteria</taxon>
        <taxon>Bacillati</taxon>
        <taxon>Actinomycetota</taxon>
        <taxon>Actinomycetes</taxon>
        <taxon>Pseudonocardiales</taxon>
        <taxon>Pseudonocardiaceae</taxon>
        <taxon>Lentzea</taxon>
    </lineage>
</organism>